<reference evidence="3 4" key="1">
    <citation type="journal article" date="2016" name="Genome Biol. Evol.">
        <title>Gene Family Evolution Reflects Adaptation to Soil Environmental Stressors in the Genome of the Collembolan Orchesella cincta.</title>
        <authorList>
            <person name="Faddeeva-Vakhrusheva A."/>
            <person name="Derks M.F."/>
            <person name="Anvar S.Y."/>
            <person name="Agamennone V."/>
            <person name="Suring W."/>
            <person name="Smit S."/>
            <person name="van Straalen N.M."/>
            <person name="Roelofs D."/>
        </authorList>
    </citation>
    <scope>NUCLEOTIDE SEQUENCE [LARGE SCALE GENOMIC DNA]</scope>
    <source>
        <tissue evidence="3">Mixed pool</tissue>
    </source>
</reference>
<feature type="region of interest" description="Disordered" evidence="1">
    <location>
        <begin position="354"/>
        <end position="556"/>
    </location>
</feature>
<feature type="compositionally biased region" description="Gly residues" evidence="1">
    <location>
        <begin position="745"/>
        <end position="756"/>
    </location>
</feature>
<feature type="compositionally biased region" description="Acidic residues" evidence="1">
    <location>
        <begin position="177"/>
        <end position="214"/>
    </location>
</feature>
<keyword evidence="2" id="KW-0732">Signal</keyword>
<feature type="chain" id="PRO_5008903885" evidence="2">
    <location>
        <begin position="18"/>
        <end position="965"/>
    </location>
</feature>
<protein>
    <submittedName>
        <fullName evidence="3">Uncharacterized protein</fullName>
    </submittedName>
</protein>
<dbReference type="Proteomes" id="UP000094527">
    <property type="component" value="Unassembled WGS sequence"/>
</dbReference>
<feature type="compositionally biased region" description="Acidic residues" evidence="1">
    <location>
        <begin position="252"/>
        <end position="263"/>
    </location>
</feature>
<dbReference type="EMBL" id="LJIJ01001602">
    <property type="protein sequence ID" value="ODM91293.1"/>
    <property type="molecule type" value="Genomic_DNA"/>
</dbReference>
<dbReference type="STRING" id="48709.A0A1D2MED4"/>
<proteinExistence type="predicted"/>
<feature type="compositionally biased region" description="Acidic residues" evidence="1">
    <location>
        <begin position="440"/>
        <end position="454"/>
    </location>
</feature>
<accession>A0A1D2MED4</accession>
<evidence type="ECO:0000313" key="3">
    <source>
        <dbReference type="EMBL" id="ODM91293.1"/>
    </source>
</evidence>
<feature type="compositionally biased region" description="Gly residues" evidence="1">
    <location>
        <begin position="710"/>
        <end position="719"/>
    </location>
</feature>
<evidence type="ECO:0000313" key="4">
    <source>
        <dbReference type="Proteomes" id="UP000094527"/>
    </source>
</evidence>
<feature type="signal peptide" evidence="2">
    <location>
        <begin position="1"/>
        <end position="17"/>
    </location>
</feature>
<organism evidence="3 4">
    <name type="scientific">Orchesella cincta</name>
    <name type="common">Springtail</name>
    <name type="synonym">Podura cincta</name>
    <dbReference type="NCBI Taxonomy" id="48709"/>
    <lineage>
        <taxon>Eukaryota</taxon>
        <taxon>Metazoa</taxon>
        <taxon>Ecdysozoa</taxon>
        <taxon>Arthropoda</taxon>
        <taxon>Hexapoda</taxon>
        <taxon>Collembola</taxon>
        <taxon>Entomobryomorpha</taxon>
        <taxon>Entomobryoidea</taxon>
        <taxon>Orchesellidae</taxon>
        <taxon>Orchesellinae</taxon>
        <taxon>Orchesella</taxon>
    </lineage>
</organism>
<dbReference type="OMA" id="PCEPCAD"/>
<feature type="compositionally biased region" description="Polar residues" evidence="1">
    <location>
        <begin position="627"/>
        <end position="641"/>
    </location>
</feature>
<feature type="compositionally biased region" description="Polar residues" evidence="1">
    <location>
        <begin position="600"/>
        <end position="611"/>
    </location>
</feature>
<feature type="compositionally biased region" description="Low complexity" evidence="1">
    <location>
        <begin position="757"/>
        <end position="782"/>
    </location>
</feature>
<feature type="compositionally biased region" description="Low complexity" evidence="1">
    <location>
        <begin position="99"/>
        <end position="161"/>
    </location>
</feature>
<sequence length="965" mass="104407">MRIEIVVVGAFLALASAAPQWPYRDAVAPYYYGYPGKTPYMYRAANEEDDERDETYLARQDLKVGTQGDGGSRVTVIEDDEKADGIRVVETGSAKPVGQSASNNQQQQPAQEQQPAIQQPSQQQGVQPLSANANNNGQQQQQQSGQPLTVQQPGAAAGQQPPAFPPARPPQRRPAKEDEDEEEEDESEEEDDEDAEDDEDGDDSDSDEDEEEDDDRRRNDAEVVNKDVSEEVPVKAVQEKEPVAQVVQNESTSDEEVVAPEAPEEEVVVKAVKPVVVKTPSQSSVVQTKLNKNKQGSHHVVVPQKPKRKQVQAAQVQVAKKNPSGAIEALVPGYVTDQGEVLVPVDTVTGSQPITIVPDPFSPPSRIVSGPRPIPQRSVPRTPSRQVPYWYRNSPAFESQPEVSPHGKQTLYSAVPPPGSIFTFDDDDEDVDDSKLRQDGDDDDAASDEDEEDEQPKSTPKPVKVPLAAISATQASGEDDEIEQLNLIKPASSYSPIRRKKPAPGGAKAVDESEEEGSEEEDEEDEEDEEEEDNDDGRRRNAAVIQLQQPTGRGRMNYVDEDYVSFPPSRSPTLLAVVQGKFTGGGPYGRPGPVYSSGGDSQIYSSPSGNPYQRYVVRVTPARRPQSGGSYYQSQPPTTQPLYYRPPGDRPSAPPRRKVVPVASFDVSVEDTRPDSDEEGDSVYAGPRPTPVVSSPPFIYKVQGQLQSFGGPGSGGPGGSRPSLAYYQATYGIGGGPGPRPGGYPGPYGGGSGGPGPSFSYRPRPRPSQGPGYSQGPPSASGFNPYAFLQQAFGPPPSGGGGGRPRPRPGGSSSRPGGPPVIIRRKPSGPNSRPPKPQLIAVYNPTGNRESPVDEEYYTYETPEVDGKITSSGGPNKRPTVHRKPTPVIKQKFVSEEEESSEEQLVPGSGGPPSGPVNLFLTEPCEPCADEEESSCQNQKRTPRRLRLLKNHLKLLKRSPTRWDF</sequence>
<comment type="caution">
    <text evidence="3">The sequence shown here is derived from an EMBL/GenBank/DDBJ whole genome shotgun (WGS) entry which is preliminary data.</text>
</comment>
<dbReference type="OrthoDB" id="10689608at2759"/>
<feature type="compositionally biased region" description="Acidic residues" evidence="1">
    <location>
        <begin position="512"/>
        <end position="535"/>
    </location>
</feature>
<evidence type="ECO:0000256" key="1">
    <source>
        <dbReference type="SAM" id="MobiDB-lite"/>
    </source>
</evidence>
<evidence type="ECO:0000256" key="2">
    <source>
        <dbReference type="SAM" id="SignalP"/>
    </source>
</evidence>
<keyword evidence="4" id="KW-1185">Reference proteome</keyword>
<feature type="region of interest" description="Disordered" evidence="1">
    <location>
        <begin position="580"/>
        <end position="922"/>
    </location>
</feature>
<gene>
    <name evidence="3" type="ORF">Ocin01_15390</name>
</gene>
<dbReference type="AlphaFoldDB" id="A0A1D2MED4"/>
<feature type="compositionally biased region" description="Basic and acidic residues" evidence="1">
    <location>
        <begin position="215"/>
        <end position="242"/>
    </location>
</feature>
<name>A0A1D2MED4_ORCCI</name>
<feature type="region of interest" description="Disordered" evidence="1">
    <location>
        <begin position="59"/>
        <end position="263"/>
    </location>
</feature>